<dbReference type="Proteomes" id="UP001214666">
    <property type="component" value="Chromosome"/>
</dbReference>
<sequence length="109" mass="12777">MTCNDYIAQHAIPLAQTVRHFLAREIPYQQLEDLSWQLLSHWQDLPQVPADKTPASEQEGVFWHLLHSLHQWDEQQIIADVWLRLQLMECANYLTTDGPLPRHCIGLRP</sequence>
<dbReference type="Proteomes" id="UP000253075">
    <property type="component" value="Unassembled WGS sequence"/>
</dbReference>
<accession>A0A1C2KY87</accession>
<gene>
    <name evidence="2" type="ORF">C6C11_10930</name>
    <name evidence="1" type="ORF">JAJ28_001938</name>
    <name evidence="3" type="ORF">PY771_02840</name>
</gene>
<evidence type="ECO:0000313" key="1">
    <source>
        <dbReference type="EMBL" id="HAT6344215.1"/>
    </source>
</evidence>
<reference evidence="1" key="1">
    <citation type="journal article" date="2018" name="Genome Biol.">
        <title>SKESA: strategic k-mer extension for scrupulous assemblies.</title>
        <authorList>
            <person name="Souvorov A."/>
            <person name="Agarwala R."/>
            <person name="Lipman D.J."/>
        </authorList>
    </citation>
    <scope>NUCLEOTIDE SEQUENCE</scope>
    <source>
        <strain evidence="1">OLC2673_Aeromonas</strain>
    </source>
</reference>
<dbReference type="EMBL" id="DACTUL010000012">
    <property type="protein sequence ID" value="HAT6344215.1"/>
    <property type="molecule type" value="Genomic_DNA"/>
</dbReference>
<protein>
    <submittedName>
        <fullName evidence="1">Uncharacterized protein</fullName>
    </submittedName>
</protein>
<reference evidence="1" key="5">
    <citation type="submission" date="2020-01" db="EMBL/GenBank/DDBJ databases">
        <authorList>
            <consortium name="NCBI Pathogen Detection Project"/>
        </authorList>
    </citation>
    <scope>NUCLEOTIDE SEQUENCE</scope>
    <source>
        <strain evidence="1">OLC2673_Aeromonas</strain>
    </source>
</reference>
<dbReference type="AlphaFoldDB" id="A0A1C2KY87"/>
<evidence type="ECO:0000313" key="2">
    <source>
        <dbReference type="EMBL" id="RCF49618.1"/>
    </source>
</evidence>
<reference evidence="2 4" key="2">
    <citation type="journal article" date="2018" name="PLoS ONE">
        <title>Phenotypic characterization and whole genome analysis of extended-spectrum beta-lactamase-producing bacteria isolated from dogs in Germany.</title>
        <authorList>
            <person name="Boehmer T."/>
            <person name="Vogler A.J."/>
            <person name="Thomas A."/>
            <person name="Sauer S."/>
            <person name="Hergenroether M."/>
            <person name="Straubinger R.K."/>
            <person name="Birdsell D."/>
            <person name="Keim P."/>
            <person name="Sahl J.W."/>
            <person name="Williamson C.H."/>
            <person name="Riehm J.M."/>
        </authorList>
    </citation>
    <scope>NUCLEOTIDE SEQUENCE [LARGE SCALE GENOMIC DNA]</scope>
    <source>
        <strain evidence="2 4">AFG_SD03_1510_Ahy_093</strain>
    </source>
</reference>
<evidence type="ECO:0000313" key="4">
    <source>
        <dbReference type="Proteomes" id="UP000253075"/>
    </source>
</evidence>
<reference evidence="2" key="4">
    <citation type="submission" date="2018-02" db="EMBL/GenBank/DDBJ databases">
        <authorList>
            <person name="Williamson C."/>
        </authorList>
    </citation>
    <scope>NUCLEOTIDE SEQUENCE</scope>
    <source>
        <strain evidence="2">AFG_SD03_1510_Ahy_093</strain>
    </source>
</reference>
<dbReference type="EMBL" id="PUTQ01000013">
    <property type="protein sequence ID" value="RCF49618.1"/>
    <property type="molecule type" value="Genomic_DNA"/>
</dbReference>
<reference evidence="4" key="3">
    <citation type="submission" date="2018-02" db="EMBL/GenBank/DDBJ databases">
        <title>Phenotypic characterization and whole genome analysis of multidrug-resistant, extended-spectrum beta-lactamase-producing bacteria isolated from dogs in Germany.</title>
        <authorList>
            <person name="Williamson C."/>
        </authorList>
    </citation>
    <scope>NUCLEOTIDE SEQUENCE [LARGE SCALE GENOMIC DNA]</scope>
    <source>
        <strain evidence="4">AFG_SD03_1510_Ahy_093</strain>
    </source>
</reference>
<evidence type="ECO:0000313" key="5">
    <source>
        <dbReference type="Proteomes" id="UP000859505"/>
    </source>
</evidence>
<evidence type="ECO:0000313" key="3">
    <source>
        <dbReference type="EMBL" id="WEE27267.1"/>
    </source>
</evidence>
<dbReference type="Proteomes" id="UP000859505">
    <property type="component" value="Unassembled WGS sequence"/>
</dbReference>
<name>A0A1C2KY87_AERHY</name>
<proteinExistence type="predicted"/>
<organism evidence="1 5">
    <name type="scientific">Aeromonas hydrophila</name>
    <dbReference type="NCBI Taxonomy" id="644"/>
    <lineage>
        <taxon>Bacteria</taxon>
        <taxon>Pseudomonadati</taxon>
        <taxon>Pseudomonadota</taxon>
        <taxon>Gammaproteobacteria</taxon>
        <taxon>Aeromonadales</taxon>
        <taxon>Aeromonadaceae</taxon>
        <taxon>Aeromonas</taxon>
    </lineage>
</organism>
<dbReference type="RefSeq" id="WP_017408628.1">
    <property type="nucleotide sequence ID" value="NZ_AP019193.1"/>
</dbReference>
<reference evidence="3" key="6">
    <citation type="submission" date="2023-02" db="EMBL/GenBank/DDBJ databases">
        <title>The sequence of Aeromonas hydrophila K533.</title>
        <authorList>
            <person name="Luo X."/>
        </authorList>
    </citation>
    <scope>NUCLEOTIDE SEQUENCE</scope>
    <source>
        <strain evidence="3">K533</strain>
    </source>
</reference>
<dbReference type="EMBL" id="CP118942">
    <property type="protein sequence ID" value="WEE27267.1"/>
    <property type="molecule type" value="Genomic_DNA"/>
</dbReference>
<dbReference type="eggNOG" id="ENOG50335AU">
    <property type="taxonomic scope" value="Bacteria"/>
</dbReference>